<dbReference type="GO" id="GO:0016616">
    <property type="term" value="F:oxidoreductase activity, acting on the CH-OH group of donors, NAD or NADP as acceptor"/>
    <property type="evidence" value="ECO:0007669"/>
    <property type="project" value="UniProtKB-ARBA"/>
</dbReference>
<evidence type="ECO:0000256" key="1">
    <source>
        <dbReference type="ARBA" id="ARBA00023002"/>
    </source>
</evidence>
<feature type="active site" description="Proton donor" evidence="2">
    <location>
        <position position="50"/>
    </location>
</feature>
<keyword evidence="6" id="KW-1185">Reference proteome</keyword>
<dbReference type="EMBL" id="LN733769">
    <property type="protein sequence ID" value="CEP18248.1"/>
    <property type="molecule type" value="Genomic_DNA"/>
</dbReference>
<dbReference type="FunFam" id="3.20.20.100:FF:000002">
    <property type="entry name" value="2,5-diketo-D-gluconic acid reductase A"/>
    <property type="match status" value="1"/>
</dbReference>
<dbReference type="SUPFAM" id="SSF51430">
    <property type="entry name" value="NAD(P)-linked oxidoreductase"/>
    <property type="match status" value="1"/>
</dbReference>
<dbReference type="PROSITE" id="PS00063">
    <property type="entry name" value="ALDOKETO_REDUCTASE_3"/>
    <property type="match status" value="1"/>
</dbReference>
<protein>
    <recommendedName>
        <fullName evidence="4">NADP-dependent oxidoreductase domain-containing protein</fullName>
    </recommendedName>
</protein>
<feature type="binding site" evidence="3">
    <location>
        <position position="116"/>
    </location>
    <ligand>
        <name>substrate</name>
    </ligand>
</feature>
<keyword evidence="1" id="KW-0560">Oxidoreductase</keyword>
<evidence type="ECO:0000256" key="2">
    <source>
        <dbReference type="PIRSR" id="PIRSR000097-1"/>
    </source>
</evidence>
<dbReference type="OrthoDB" id="416253at2759"/>
<sequence>MNQQHLNLNRTNDKMPIIGYGCWKVEDNPEQVIYTAIKNGYRLIDGAAVYNNEIGVGRGIKRAIKEGIVKRQDLFGIYNENIELWNNYHNKAHVRAAIDRTLKDMELDYVDLYIIHFPVPLKYVDPAVEYPGPWLIDGKVELEKSPMHELWAEMENLVDLGLAHNIGISNFNAQLIMDLLTYANYKPATLQIELHPYLQQTSLVQWVQEQGIQVTAYSSFGPSSYTVFSESAKTATPLLEHDVIKAIASKHEKTPAQVLLRWSIEKNVAVIPKSMSEERIRSNLDVFSFKLDDNDHQEIKKLDENLRFNSLFAYNIRIPLFN</sequence>
<evidence type="ECO:0000259" key="4">
    <source>
        <dbReference type="Pfam" id="PF00248"/>
    </source>
</evidence>
<evidence type="ECO:0000313" key="5">
    <source>
        <dbReference type="EMBL" id="CEP18248.1"/>
    </source>
</evidence>
<dbReference type="PANTHER" id="PTHR11732">
    <property type="entry name" value="ALDO/KETO REDUCTASE"/>
    <property type="match status" value="1"/>
</dbReference>
<accession>A0A0B7NSG7</accession>
<dbReference type="STRING" id="35722.A0A0B7NSG7"/>
<dbReference type="PROSITE" id="PS00798">
    <property type="entry name" value="ALDOKETO_REDUCTASE_1"/>
    <property type="match status" value="1"/>
</dbReference>
<dbReference type="InterPro" id="IPR036812">
    <property type="entry name" value="NAD(P)_OxRdtase_dom_sf"/>
</dbReference>
<proteinExistence type="predicted"/>
<dbReference type="InterPro" id="IPR018170">
    <property type="entry name" value="Aldo/ket_reductase_CS"/>
</dbReference>
<dbReference type="InterPro" id="IPR020471">
    <property type="entry name" value="AKR"/>
</dbReference>
<organism evidence="5 6">
    <name type="scientific">Parasitella parasitica</name>
    <dbReference type="NCBI Taxonomy" id="35722"/>
    <lineage>
        <taxon>Eukaryota</taxon>
        <taxon>Fungi</taxon>
        <taxon>Fungi incertae sedis</taxon>
        <taxon>Mucoromycota</taxon>
        <taxon>Mucoromycotina</taxon>
        <taxon>Mucoromycetes</taxon>
        <taxon>Mucorales</taxon>
        <taxon>Mucorineae</taxon>
        <taxon>Mucoraceae</taxon>
        <taxon>Parasitella</taxon>
    </lineage>
</organism>
<evidence type="ECO:0000313" key="6">
    <source>
        <dbReference type="Proteomes" id="UP000054107"/>
    </source>
</evidence>
<dbReference type="Gene3D" id="3.20.20.100">
    <property type="entry name" value="NADP-dependent oxidoreductase domain"/>
    <property type="match status" value="1"/>
</dbReference>
<dbReference type="AlphaFoldDB" id="A0A0B7NSG7"/>
<name>A0A0B7NSG7_9FUNG</name>
<dbReference type="Proteomes" id="UP000054107">
    <property type="component" value="Unassembled WGS sequence"/>
</dbReference>
<dbReference type="PIRSF" id="PIRSF000097">
    <property type="entry name" value="AKR"/>
    <property type="match status" value="1"/>
</dbReference>
<gene>
    <name evidence="5" type="primary">PARPA_12550.1 scaffold 45109</name>
</gene>
<evidence type="ECO:0000256" key="3">
    <source>
        <dbReference type="PIRSR" id="PIRSR000097-2"/>
    </source>
</evidence>
<dbReference type="PRINTS" id="PR00069">
    <property type="entry name" value="ALDKETRDTASE"/>
</dbReference>
<reference evidence="5 6" key="1">
    <citation type="submission" date="2014-09" db="EMBL/GenBank/DDBJ databases">
        <authorList>
            <person name="Ellenberger Sabrina"/>
        </authorList>
    </citation>
    <scope>NUCLEOTIDE SEQUENCE [LARGE SCALE GENOMIC DNA]</scope>
    <source>
        <strain evidence="5 6">CBS 412.66</strain>
    </source>
</reference>
<dbReference type="Pfam" id="PF00248">
    <property type="entry name" value="Aldo_ket_red"/>
    <property type="match status" value="1"/>
</dbReference>
<feature type="domain" description="NADP-dependent oxidoreductase" evidence="4">
    <location>
        <begin position="29"/>
        <end position="303"/>
    </location>
</feature>
<dbReference type="InterPro" id="IPR023210">
    <property type="entry name" value="NADP_OxRdtase_dom"/>
</dbReference>